<comment type="similarity">
    <text evidence="2">Belongs to the 5'-nucleotidase family.</text>
</comment>
<dbReference type="SUPFAM" id="SSF55816">
    <property type="entry name" value="5'-nucleotidase (syn. UDP-sugar hydrolase), C-terminal domain"/>
    <property type="match status" value="1"/>
</dbReference>
<dbReference type="PANTHER" id="PTHR11575">
    <property type="entry name" value="5'-NUCLEOTIDASE-RELATED"/>
    <property type="match status" value="1"/>
</dbReference>
<dbReference type="InterPro" id="IPR036907">
    <property type="entry name" value="5'-Nucleotdase_C_sf"/>
</dbReference>
<gene>
    <name evidence="5" type="ORF">DXA39_03260</name>
</gene>
<dbReference type="Gene3D" id="3.90.780.10">
    <property type="entry name" value="5'-Nucleotidase, C-terminal domain"/>
    <property type="match status" value="1"/>
</dbReference>
<evidence type="ECO:0000256" key="1">
    <source>
        <dbReference type="ARBA" id="ARBA00022729"/>
    </source>
</evidence>
<sequence length="513" mass="58756">MKLIILETTDIHSHISTDSFKVPSRKETFSMSRAKTYIDKVKEENQNVIYIDNGDNLQGSPLATFYHNNNDPKNLADSYNLLRTDCIILGNHDFNYGQDYLRSYINHVKCPVLSANTIQESNNYLDISPYTIKEIKGIRIGILGLVTQYIPHWENPKNIKGLAFKSALNTANYYVPFLRNKKNCDIIIISYHGGFAKDLESGNEIQVQTGENEAYDLLYSGLDFDILLTGHTHQEIAGVYNNIPVVQASFAGRAIAEITLEINENKKIINKESKIIDLSEFTPDLKLENHIKKDMNKVQKFLDISCGFIKTNAKVDSIMQAQINGHPYINLINQIQMEYARADIAATPIFTIETKGFDEDITMRDIINNYIFNNTLMKLEITGKDLKQILEFNSNYFMLDEEGMIVQNPEYFIFNYDIYSGIEYTYDYSKDIGHRLTSLKYHGHDVKDDQKITFATNNYRAIGGGDFPVLNGNQIIWESSEEIPELIFDYIKEKKEVTINNYPTVNTIGYKGI</sequence>
<accession>A0A3E2TJR6</accession>
<dbReference type="EMBL" id="QVEU01000002">
    <property type="protein sequence ID" value="RGB77250.1"/>
    <property type="molecule type" value="Genomic_DNA"/>
</dbReference>
<dbReference type="InterPro" id="IPR006179">
    <property type="entry name" value="5_nucleotidase/apyrase"/>
</dbReference>
<dbReference type="PRINTS" id="PR01607">
    <property type="entry name" value="APYRASEFAMLY"/>
</dbReference>
<dbReference type="Gene3D" id="3.60.21.10">
    <property type="match status" value="1"/>
</dbReference>
<dbReference type="GO" id="GO:0016787">
    <property type="term" value="F:hydrolase activity"/>
    <property type="evidence" value="ECO:0007669"/>
    <property type="project" value="UniProtKB-KW"/>
</dbReference>
<keyword evidence="2" id="KW-0547">Nucleotide-binding</keyword>
<proteinExistence type="inferred from homology"/>
<dbReference type="AlphaFoldDB" id="A0A3E2TJR6"/>
<dbReference type="GO" id="GO:0000166">
    <property type="term" value="F:nucleotide binding"/>
    <property type="evidence" value="ECO:0007669"/>
    <property type="project" value="UniProtKB-KW"/>
</dbReference>
<dbReference type="InterPro" id="IPR004843">
    <property type="entry name" value="Calcineurin-like_PHP"/>
</dbReference>
<dbReference type="Proteomes" id="UP000261011">
    <property type="component" value="Unassembled WGS sequence"/>
</dbReference>
<evidence type="ECO:0000259" key="3">
    <source>
        <dbReference type="Pfam" id="PF00149"/>
    </source>
</evidence>
<dbReference type="InterPro" id="IPR008334">
    <property type="entry name" value="5'-Nucleotdase_C"/>
</dbReference>
<dbReference type="GO" id="GO:0030288">
    <property type="term" value="C:outer membrane-bounded periplasmic space"/>
    <property type="evidence" value="ECO:0007669"/>
    <property type="project" value="TreeGrafter"/>
</dbReference>
<keyword evidence="6" id="KW-1185">Reference proteome</keyword>
<dbReference type="PANTHER" id="PTHR11575:SF6">
    <property type="entry name" value="2',3'-CYCLIC-NUCLEOTIDE 2'-PHOSPHODIESTERASE_3'-NUCLEOTIDASE"/>
    <property type="match status" value="1"/>
</dbReference>
<protein>
    <submittedName>
        <fullName evidence="5">Bifunctional metallophosphatase/5'-nucleotidase</fullName>
    </submittedName>
</protein>
<dbReference type="Pfam" id="PF02872">
    <property type="entry name" value="5_nucleotid_C"/>
    <property type="match status" value="1"/>
</dbReference>
<evidence type="ECO:0000313" key="5">
    <source>
        <dbReference type="EMBL" id="RGB77250.1"/>
    </source>
</evidence>
<keyword evidence="1" id="KW-0732">Signal</keyword>
<dbReference type="GO" id="GO:0009166">
    <property type="term" value="P:nucleotide catabolic process"/>
    <property type="evidence" value="ECO:0007669"/>
    <property type="project" value="InterPro"/>
</dbReference>
<evidence type="ECO:0000313" key="6">
    <source>
        <dbReference type="Proteomes" id="UP000261011"/>
    </source>
</evidence>
<dbReference type="OrthoDB" id="7820733at2"/>
<dbReference type="InterPro" id="IPR029052">
    <property type="entry name" value="Metallo-depent_PP-like"/>
</dbReference>
<comment type="caution">
    <text evidence="5">The sequence shown here is derived from an EMBL/GenBank/DDBJ whole genome shotgun (WGS) entry which is preliminary data.</text>
</comment>
<feature type="domain" description="5'-Nucleotidase C-terminal" evidence="4">
    <location>
        <begin position="321"/>
        <end position="471"/>
    </location>
</feature>
<keyword evidence="2" id="KW-0378">Hydrolase</keyword>
<name>A0A3E2TJR6_9FIRM</name>
<reference evidence="5 6" key="1">
    <citation type="submission" date="2018-08" db="EMBL/GenBank/DDBJ databases">
        <title>A genome reference for cultivated species of the human gut microbiota.</title>
        <authorList>
            <person name="Zou Y."/>
            <person name="Xue W."/>
            <person name="Luo G."/>
        </authorList>
    </citation>
    <scope>NUCLEOTIDE SEQUENCE [LARGE SCALE GENOMIC DNA]</scope>
    <source>
        <strain evidence="5 6">OF01-3</strain>
    </source>
</reference>
<evidence type="ECO:0000256" key="2">
    <source>
        <dbReference type="RuleBase" id="RU362119"/>
    </source>
</evidence>
<evidence type="ECO:0000259" key="4">
    <source>
        <dbReference type="Pfam" id="PF02872"/>
    </source>
</evidence>
<feature type="domain" description="Calcineurin-like phosphoesterase" evidence="3">
    <location>
        <begin position="5"/>
        <end position="234"/>
    </location>
</feature>
<dbReference type="Pfam" id="PF00149">
    <property type="entry name" value="Metallophos"/>
    <property type="match status" value="1"/>
</dbReference>
<organism evidence="5 6">
    <name type="scientific">Anaerococcus nagyae</name>
    <dbReference type="NCBI Taxonomy" id="1755241"/>
    <lineage>
        <taxon>Bacteria</taxon>
        <taxon>Bacillati</taxon>
        <taxon>Bacillota</taxon>
        <taxon>Tissierellia</taxon>
        <taxon>Tissierellales</taxon>
        <taxon>Peptoniphilaceae</taxon>
        <taxon>Anaerococcus</taxon>
    </lineage>
</organism>
<dbReference type="SUPFAM" id="SSF56300">
    <property type="entry name" value="Metallo-dependent phosphatases"/>
    <property type="match status" value="1"/>
</dbReference>
<dbReference type="RefSeq" id="WP_117520948.1">
    <property type="nucleotide sequence ID" value="NZ_QVEU01000002.1"/>
</dbReference>